<reference evidence="1" key="1">
    <citation type="submission" date="2020-03" db="EMBL/GenBank/DDBJ databases">
        <title>The deep terrestrial virosphere.</title>
        <authorList>
            <person name="Holmfeldt K."/>
            <person name="Nilsson E."/>
            <person name="Simone D."/>
            <person name="Lopez-Fernandez M."/>
            <person name="Wu X."/>
            <person name="de Brujin I."/>
            <person name="Lundin D."/>
            <person name="Andersson A."/>
            <person name="Bertilsson S."/>
            <person name="Dopson M."/>
        </authorList>
    </citation>
    <scope>NUCLEOTIDE SEQUENCE</scope>
    <source>
        <strain evidence="1">MM415A01650</strain>
    </source>
</reference>
<sequence length="172" mass="17457">MDWITAAITAGSALLGTKGGKTKTSTQVTPAPQTQFQMDLESSFRDWLFGSPSSGDKIRQLQAKKQSLIAQRQALVRYAGTAGYSEGGWQVGFGPEGDPDSGAHHDQGFHLGQSMTDFGRGMLASGANVADSLSQGSALSGGGGVMGGDFSGADFGGPGHGGLAGLGGYDVL</sequence>
<gene>
    <name evidence="1" type="ORF">MM415A01650_0012</name>
</gene>
<evidence type="ECO:0000313" key="1">
    <source>
        <dbReference type="EMBL" id="QJA75942.1"/>
    </source>
</evidence>
<protein>
    <submittedName>
        <fullName evidence="1">Uncharacterized protein</fullName>
    </submittedName>
</protein>
<proteinExistence type="predicted"/>
<accession>A0A6M3K3M9</accession>
<organism evidence="1">
    <name type="scientific">viral metagenome</name>
    <dbReference type="NCBI Taxonomy" id="1070528"/>
    <lineage>
        <taxon>unclassified sequences</taxon>
        <taxon>metagenomes</taxon>
        <taxon>organismal metagenomes</taxon>
    </lineage>
</organism>
<name>A0A6M3K3M9_9ZZZZ</name>
<dbReference type="AlphaFoldDB" id="A0A6M3K3M9"/>
<dbReference type="EMBL" id="MT142194">
    <property type="protein sequence ID" value="QJA75942.1"/>
    <property type="molecule type" value="Genomic_DNA"/>
</dbReference>